<gene>
    <name evidence="4" type="ORF">JHU38_11240</name>
</gene>
<dbReference type="GO" id="GO:0016740">
    <property type="term" value="F:transferase activity"/>
    <property type="evidence" value="ECO:0007669"/>
    <property type="project" value="UniProtKB-KW"/>
</dbReference>
<reference evidence="4 5" key="1">
    <citation type="submission" date="2021-01" db="EMBL/GenBank/DDBJ databases">
        <title>Prevotella A2931 sp. nov.</title>
        <authorList>
            <person name="Buhl M."/>
            <person name="Oberhettinger P."/>
        </authorList>
    </citation>
    <scope>NUCLEOTIDE SEQUENCE [LARGE SCALE GENOMIC DNA]</scope>
    <source>
        <strain evidence="4 5">A2931</strain>
    </source>
</reference>
<keyword evidence="5" id="KW-1185">Reference proteome</keyword>
<dbReference type="PANTHER" id="PTHR43584">
    <property type="entry name" value="NUCLEOTIDYL TRANSFERASE"/>
    <property type="match status" value="1"/>
</dbReference>
<evidence type="ECO:0000259" key="3">
    <source>
        <dbReference type="Pfam" id="PF00483"/>
    </source>
</evidence>
<evidence type="ECO:0000256" key="1">
    <source>
        <dbReference type="ARBA" id="ARBA00022679"/>
    </source>
</evidence>
<evidence type="ECO:0000313" key="4">
    <source>
        <dbReference type="EMBL" id="MBO1364331.1"/>
    </source>
</evidence>
<keyword evidence="1 4" id="KW-0808">Transferase</keyword>
<protein>
    <submittedName>
        <fullName evidence="4">NTP transferase domain-containing protein</fullName>
    </submittedName>
</protein>
<keyword evidence="2" id="KW-0548">Nucleotidyltransferase</keyword>
<dbReference type="Pfam" id="PF00483">
    <property type="entry name" value="NTP_transferase"/>
    <property type="match status" value="1"/>
</dbReference>
<dbReference type="Gene3D" id="3.90.550.10">
    <property type="entry name" value="Spore Coat Polysaccharide Biosynthesis Protein SpsA, Chain A"/>
    <property type="match status" value="1"/>
</dbReference>
<dbReference type="InterPro" id="IPR029044">
    <property type="entry name" value="Nucleotide-diphossugar_trans"/>
</dbReference>
<dbReference type="PANTHER" id="PTHR43584:SF8">
    <property type="entry name" value="N-ACETYLMURAMATE ALPHA-1-PHOSPHATE URIDYLYLTRANSFERASE"/>
    <property type="match status" value="1"/>
</dbReference>
<dbReference type="RefSeq" id="WP_107580947.1">
    <property type="nucleotide sequence ID" value="NZ_JAERMS010000050.1"/>
</dbReference>
<dbReference type="InterPro" id="IPR005835">
    <property type="entry name" value="NTP_transferase_dom"/>
</dbReference>
<comment type="caution">
    <text evidence="4">The sequence shown here is derived from an EMBL/GenBank/DDBJ whole genome shotgun (WGS) entry which is preliminary data.</text>
</comment>
<feature type="domain" description="Nucleotidyl transferase" evidence="3">
    <location>
        <begin position="4"/>
        <end position="120"/>
    </location>
</feature>
<dbReference type="SUPFAM" id="SSF53448">
    <property type="entry name" value="Nucleotide-diphospho-sugar transferases"/>
    <property type="match status" value="1"/>
</dbReference>
<organism evidence="4 5">
    <name type="scientific">Prevotella illustrans</name>
    <dbReference type="NCBI Taxonomy" id="2800387"/>
    <lineage>
        <taxon>Bacteria</taxon>
        <taxon>Pseudomonadati</taxon>
        <taxon>Bacteroidota</taxon>
        <taxon>Bacteroidia</taxon>
        <taxon>Bacteroidales</taxon>
        <taxon>Prevotellaceae</taxon>
        <taxon>Prevotella</taxon>
    </lineage>
</organism>
<evidence type="ECO:0000256" key="2">
    <source>
        <dbReference type="ARBA" id="ARBA00022695"/>
    </source>
</evidence>
<dbReference type="EMBL" id="JAERMS010000050">
    <property type="protein sequence ID" value="MBO1364331.1"/>
    <property type="molecule type" value="Genomic_DNA"/>
</dbReference>
<evidence type="ECO:0000313" key="5">
    <source>
        <dbReference type="Proteomes" id="UP000664265"/>
    </source>
</evidence>
<name>A0ABS3M7Z9_9BACT</name>
<dbReference type="Proteomes" id="UP000664265">
    <property type="component" value="Unassembled WGS sequence"/>
</dbReference>
<dbReference type="InterPro" id="IPR050065">
    <property type="entry name" value="GlmU-like"/>
</dbReference>
<accession>A0ABS3M7Z9</accession>
<sequence length="279" mass="31521">MMQAMIFAAGKGTRLKPLTDTMPKALIEVGGQPLLQRVVLKLKEAGFEHLVVNVHHFANQIVDFLQAHDNFGLDIKISDETSGLLETGGGIRKACPMFLPDAPILIHNVDILSNVDLQKFYTLDPLITSLGGGIPDRRVGATLLVSWRETQRYLIFDKDMLLVGWLHLGTGEVKSPFDWVKVARMPRTVEECRLMNKQATDVVSEQPLLRFYAFSGIHCFSPQLFPLMGGYPEKFSIMDFYLQNCHVQPMRGYLQEDMRLMDVGKLDTLKEAEHFLTTL</sequence>
<proteinExistence type="predicted"/>